<dbReference type="HOGENOM" id="CLU_113848_0_0_1"/>
<evidence type="ECO:0000313" key="1">
    <source>
        <dbReference type="EMBL" id="EGT33841.1"/>
    </source>
</evidence>
<gene>
    <name evidence="1" type="ORF">CAEBREN_07639</name>
</gene>
<protein>
    <submittedName>
        <fullName evidence="1">Uncharacterized protein</fullName>
    </submittedName>
</protein>
<dbReference type="Proteomes" id="UP000008068">
    <property type="component" value="Unassembled WGS sequence"/>
</dbReference>
<organism evidence="2">
    <name type="scientific">Caenorhabditis brenneri</name>
    <name type="common">Nematode worm</name>
    <dbReference type="NCBI Taxonomy" id="135651"/>
    <lineage>
        <taxon>Eukaryota</taxon>
        <taxon>Metazoa</taxon>
        <taxon>Ecdysozoa</taxon>
        <taxon>Nematoda</taxon>
        <taxon>Chromadorea</taxon>
        <taxon>Rhabditida</taxon>
        <taxon>Rhabditina</taxon>
        <taxon>Rhabditomorpha</taxon>
        <taxon>Rhabditoidea</taxon>
        <taxon>Rhabditidae</taxon>
        <taxon>Peloderinae</taxon>
        <taxon>Caenorhabditis</taxon>
    </lineage>
</organism>
<accession>G0NLQ9</accession>
<proteinExistence type="predicted"/>
<dbReference type="AlphaFoldDB" id="G0NLQ9"/>
<reference evidence="2" key="1">
    <citation type="submission" date="2011-07" db="EMBL/GenBank/DDBJ databases">
        <authorList>
            <consortium name="Caenorhabditis brenneri Sequencing and Analysis Consortium"/>
            <person name="Wilson R.K."/>
        </authorList>
    </citation>
    <scope>NUCLEOTIDE SEQUENCE [LARGE SCALE GENOMIC DNA]</scope>
    <source>
        <strain evidence="2">PB2801</strain>
    </source>
</reference>
<dbReference type="OrthoDB" id="5894623at2759"/>
<keyword evidence="2" id="KW-1185">Reference proteome</keyword>
<dbReference type="PANTHER" id="PTHR35182:SF1">
    <property type="entry name" value="COLD-SHOCK PROTEIN-RELATED"/>
    <property type="match status" value="1"/>
</dbReference>
<sequence>MCESEPEASVFEGEDFKFSLDFKGGDEAVGVKRLIYDGGEGYQYYYFCEKAKGENKKNCGAWVDKKGNKISSATNKVTLKGKEIIISKITEKDRGAYNSIFEDPKLEMPDVRLSVGTRPPSPKS</sequence>
<dbReference type="EMBL" id="GL379906">
    <property type="protein sequence ID" value="EGT33841.1"/>
    <property type="molecule type" value="Genomic_DNA"/>
</dbReference>
<evidence type="ECO:0000313" key="2">
    <source>
        <dbReference type="Proteomes" id="UP000008068"/>
    </source>
</evidence>
<dbReference type="InParanoid" id="G0NLQ9"/>
<name>G0NLQ9_CAEBE</name>
<dbReference type="eggNOG" id="ENOG502TJ0B">
    <property type="taxonomic scope" value="Eukaryota"/>
</dbReference>
<dbReference type="PANTHER" id="PTHR35182">
    <property type="entry name" value="PROTEIN CBG13762"/>
    <property type="match status" value="1"/>
</dbReference>
<dbReference type="FunCoup" id="G0NLQ9">
    <property type="interactions" value="1917"/>
</dbReference>
<dbReference type="OMA" id="MCESEPE"/>